<feature type="region of interest" description="Disordered" evidence="5">
    <location>
        <begin position="352"/>
        <end position="424"/>
    </location>
</feature>
<dbReference type="GO" id="GO:0000981">
    <property type="term" value="F:DNA-binding transcription factor activity, RNA polymerase II-specific"/>
    <property type="evidence" value="ECO:0007669"/>
    <property type="project" value="InterPro"/>
</dbReference>
<feature type="domain" description="Zn(2)-C6 fungal-type" evidence="6">
    <location>
        <begin position="12"/>
        <end position="46"/>
    </location>
</feature>
<dbReference type="AlphaFoldDB" id="A0AAI9TDE7"/>
<dbReference type="PROSITE" id="PS00463">
    <property type="entry name" value="ZN2_CY6_FUNGAL_1"/>
    <property type="match status" value="1"/>
</dbReference>
<evidence type="ECO:0000256" key="1">
    <source>
        <dbReference type="ARBA" id="ARBA00023015"/>
    </source>
</evidence>
<dbReference type="CDD" id="cd00067">
    <property type="entry name" value="GAL4"/>
    <property type="match status" value="1"/>
</dbReference>
<evidence type="ECO:0000313" key="7">
    <source>
        <dbReference type="EMBL" id="KAJ9485206.1"/>
    </source>
</evidence>
<dbReference type="Pfam" id="PF00172">
    <property type="entry name" value="Zn_clus"/>
    <property type="match status" value="1"/>
</dbReference>
<keyword evidence="2" id="KW-0238">DNA-binding</keyword>
<evidence type="ECO:0000313" key="8">
    <source>
        <dbReference type="Proteomes" id="UP001227192"/>
    </source>
</evidence>
<dbReference type="GO" id="GO:0008270">
    <property type="term" value="F:zinc ion binding"/>
    <property type="evidence" value="ECO:0007669"/>
    <property type="project" value="InterPro"/>
</dbReference>
<feature type="compositionally biased region" description="Basic and acidic residues" evidence="5">
    <location>
        <begin position="390"/>
        <end position="413"/>
    </location>
</feature>
<keyword evidence="4" id="KW-0539">Nucleus</keyword>
<comment type="caution">
    <text evidence="7">The sequence shown here is derived from an EMBL/GenBank/DDBJ whole genome shotgun (WGS) entry which is preliminary data.</text>
</comment>
<evidence type="ECO:0000256" key="2">
    <source>
        <dbReference type="ARBA" id="ARBA00023125"/>
    </source>
</evidence>
<sequence length="599" mass="65180">MENSQGLARRAACDRCRSQKLRCVRLSHNNAAKCKRCESAGTTCHYSISKPAGRPSGNGPSSNTSSSSVSSSVAVDVTSGQRPNQNGRERPSDTSMEDEELDVQEPFESAAIDQNPNNTATFAPDDMAWSPTARPTTAKINGWQANQQTTMIPPIPNEPDLALSGFSGEDCSWWAYDSTLGGTTSPISWESLGQAGSTHSFPWTTMPWDSVIRDTGQTGIAPNRYSMGTESTIPAPTSTELLGAKDDCYTESRAPMKKPPNSLLVDLEKTNTVVDQHGVSSDKETATGPHRWMQQFSELNLRLYQLASANSSLERDTSCGGKLTPFPTQLAGQVVDISSAFLDLLRAVGSRTQEDDGTVGAGQVSSQKEQIRLRNHRHHSFADFSSESSGDEHSDVEPRSRGNRNRHIERDPESSGGLGKSGNNMSPLTDITTLLQLLACYLRLRDLHRILYTAIHHYMVCNTLTKSKTSSSQQNPSTTEQLSTGKFKQRPLFRGLQIGGTSLEDFHPFQVKFVLQITVHILGEIEHTLGLPGVDRVSKKTDDEQPGILGASVSPQLLKTVMRDNAVPGGRGGPDGSIVSAMRDRLSQLRKLLRGSINL</sequence>
<reference evidence="7" key="1">
    <citation type="submission" date="2015-06" db="EMBL/GenBank/DDBJ databases">
        <authorList>
            <person name="Nguyen H."/>
        </authorList>
    </citation>
    <scope>NUCLEOTIDE SEQUENCE</scope>
    <source>
        <strain evidence="7">DAOM 180753</strain>
    </source>
</reference>
<feature type="region of interest" description="Disordered" evidence="5">
    <location>
        <begin position="50"/>
        <end position="102"/>
    </location>
</feature>
<dbReference type="SMART" id="SM00066">
    <property type="entry name" value="GAL4"/>
    <property type="match status" value="1"/>
</dbReference>
<evidence type="ECO:0000256" key="5">
    <source>
        <dbReference type="SAM" id="MobiDB-lite"/>
    </source>
</evidence>
<keyword evidence="3" id="KW-0804">Transcription</keyword>
<keyword evidence="1" id="KW-0805">Transcription regulation</keyword>
<dbReference type="InterPro" id="IPR036864">
    <property type="entry name" value="Zn2-C6_fun-type_DNA-bd_sf"/>
</dbReference>
<dbReference type="EMBL" id="LACB01000280">
    <property type="protein sequence ID" value="KAJ9485206.1"/>
    <property type="molecule type" value="Genomic_DNA"/>
</dbReference>
<keyword evidence="8" id="KW-1185">Reference proteome</keyword>
<dbReference type="SUPFAM" id="SSF57701">
    <property type="entry name" value="Zn2/Cys6 DNA-binding domain"/>
    <property type="match status" value="1"/>
</dbReference>
<dbReference type="Proteomes" id="UP001227192">
    <property type="component" value="Unassembled WGS sequence"/>
</dbReference>
<gene>
    <name evidence="7" type="ORF">VN97_g8149</name>
</gene>
<evidence type="ECO:0000256" key="3">
    <source>
        <dbReference type="ARBA" id="ARBA00023163"/>
    </source>
</evidence>
<proteinExistence type="predicted"/>
<feature type="region of interest" description="Disordered" evidence="5">
    <location>
        <begin position="466"/>
        <end position="485"/>
    </location>
</feature>
<dbReference type="GO" id="GO:0003677">
    <property type="term" value="F:DNA binding"/>
    <property type="evidence" value="ECO:0007669"/>
    <property type="project" value="UniProtKB-KW"/>
</dbReference>
<reference evidence="7" key="2">
    <citation type="journal article" date="2016" name="Fungal Biol.">
        <title>Ochratoxin A production by Penicillium thymicola.</title>
        <authorList>
            <person name="Nguyen H.D.T."/>
            <person name="McMullin D.R."/>
            <person name="Ponomareva E."/>
            <person name="Riley R."/>
            <person name="Pomraning K.R."/>
            <person name="Baker S.E."/>
            <person name="Seifert K.A."/>
        </authorList>
    </citation>
    <scope>NUCLEOTIDE SEQUENCE</scope>
    <source>
        <strain evidence="7">DAOM 180753</strain>
    </source>
</reference>
<evidence type="ECO:0000256" key="4">
    <source>
        <dbReference type="ARBA" id="ARBA00023242"/>
    </source>
</evidence>
<feature type="compositionally biased region" description="Low complexity" evidence="5">
    <location>
        <begin position="52"/>
        <end position="80"/>
    </location>
</feature>
<evidence type="ECO:0000259" key="6">
    <source>
        <dbReference type="PROSITE" id="PS50048"/>
    </source>
</evidence>
<organism evidence="7 8">
    <name type="scientific">Penicillium thymicola</name>
    <dbReference type="NCBI Taxonomy" id="293382"/>
    <lineage>
        <taxon>Eukaryota</taxon>
        <taxon>Fungi</taxon>
        <taxon>Dikarya</taxon>
        <taxon>Ascomycota</taxon>
        <taxon>Pezizomycotina</taxon>
        <taxon>Eurotiomycetes</taxon>
        <taxon>Eurotiomycetidae</taxon>
        <taxon>Eurotiales</taxon>
        <taxon>Aspergillaceae</taxon>
        <taxon>Penicillium</taxon>
    </lineage>
</organism>
<protein>
    <recommendedName>
        <fullName evidence="6">Zn(2)-C6 fungal-type domain-containing protein</fullName>
    </recommendedName>
</protein>
<accession>A0AAI9TDE7</accession>
<feature type="compositionally biased region" description="Low complexity" evidence="5">
    <location>
        <begin position="466"/>
        <end position="479"/>
    </location>
</feature>
<name>A0AAI9TDE7_PENTH</name>
<dbReference type="Gene3D" id="4.10.240.10">
    <property type="entry name" value="Zn(2)-C6 fungal-type DNA-binding domain"/>
    <property type="match status" value="1"/>
</dbReference>
<dbReference type="InterPro" id="IPR001138">
    <property type="entry name" value="Zn2Cys6_DnaBD"/>
</dbReference>
<dbReference type="PROSITE" id="PS50048">
    <property type="entry name" value="ZN2_CY6_FUNGAL_2"/>
    <property type="match status" value="1"/>
</dbReference>